<evidence type="ECO:0000313" key="1">
    <source>
        <dbReference type="EMBL" id="KAI8003337.1"/>
    </source>
</evidence>
<comment type="caution">
    <text evidence="1">The sequence shown here is derived from an EMBL/GenBank/DDBJ whole genome shotgun (WGS) entry which is preliminary data.</text>
</comment>
<evidence type="ECO:0000313" key="2">
    <source>
        <dbReference type="Proteomes" id="UP001060215"/>
    </source>
</evidence>
<dbReference type="EMBL" id="CM045766">
    <property type="protein sequence ID" value="KAI8003337.1"/>
    <property type="molecule type" value="Genomic_DNA"/>
</dbReference>
<accession>A0ACC0GRZ5</accession>
<name>A0ACC0GRZ5_9ERIC</name>
<proteinExistence type="predicted"/>
<reference evidence="1 2" key="1">
    <citation type="journal article" date="2022" name="Plant J.">
        <title>Chromosome-level genome of Camellia lanceoleosa provides a valuable resource for understanding genome evolution and self-incompatibility.</title>
        <authorList>
            <person name="Gong W."/>
            <person name="Xiao S."/>
            <person name="Wang L."/>
            <person name="Liao Z."/>
            <person name="Chang Y."/>
            <person name="Mo W."/>
            <person name="Hu G."/>
            <person name="Li W."/>
            <person name="Zhao G."/>
            <person name="Zhu H."/>
            <person name="Hu X."/>
            <person name="Ji K."/>
            <person name="Xiang X."/>
            <person name="Song Q."/>
            <person name="Yuan D."/>
            <person name="Jin S."/>
            <person name="Zhang L."/>
        </authorList>
    </citation>
    <scope>NUCLEOTIDE SEQUENCE [LARGE SCALE GENOMIC DNA]</scope>
    <source>
        <strain evidence="1">SQ_2022a</strain>
    </source>
</reference>
<keyword evidence="2" id="KW-1185">Reference proteome</keyword>
<dbReference type="Proteomes" id="UP001060215">
    <property type="component" value="Chromosome 9"/>
</dbReference>
<gene>
    <name evidence="1" type="ORF">LOK49_LG08G02343</name>
</gene>
<organism evidence="1 2">
    <name type="scientific">Camellia lanceoleosa</name>
    <dbReference type="NCBI Taxonomy" id="1840588"/>
    <lineage>
        <taxon>Eukaryota</taxon>
        <taxon>Viridiplantae</taxon>
        <taxon>Streptophyta</taxon>
        <taxon>Embryophyta</taxon>
        <taxon>Tracheophyta</taxon>
        <taxon>Spermatophyta</taxon>
        <taxon>Magnoliopsida</taxon>
        <taxon>eudicotyledons</taxon>
        <taxon>Gunneridae</taxon>
        <taxon>Pentapetalae</taxon>
        <taxon>asterids</taxon>
        <taxon>Ericales</taxon>
        <taxon>Theaceae</taxon>
        <taxon>Camellia</taxon>
    </lineage>
</organism>
<sequence>MAATRSLLRSPILKSPLRSLSTSAAATSHHNNHQSSHQFLEPNTFLNSWKPPKDPKEAEAKLLQLRRQYAKKMKEVRKEYIQEMELQRLEKQRKDDARREAIRIANEERKAAKAATKKAKAAEREAAEEEFRKTLLKERTEKLEYWRMKENKIEEKKKDKNELVRRQSSMWINEPELEKKILEAIVDTTPL</sequence>
<protein>
    <submittedName>
        <fullName evidence="1">Uncharacterized protein</fullName>
    </submittedName>
</protein>